<feature type="non-terminal residue" evidence="1">
    <location>
        <position position="1"/>
    </location>
</feature>
<evidence type="ECO:0000313" key="1">
    <source>
        <dbReference type="EMBL" id="GAF73301.1"/>
    </source>
</evidence>
<dbReference type="AlphaFoldDB" id="X0SDT4"/>
<accession>X0SDT4</accession>
<proteinExistence type="predicted"/>
<sequence>HGSFMNTMRDTQAVFKSFDNELNRDRSYWGSG</sequence>
<protein>
    <submittedName>
        <fullName evidence="1">Uncharacterized protein</fullName>
    </submittedName>
</protein>
<dbReference type="EMBL" id="BARS01004119">
    <property type="protein sequence ID" value="GAF73301.1"/>
    <property type="molecule type" value="Genomic_DNA"/>
</dbReference>
<gene>
    <name evidence="1" type="ORF">S01H1_08028</name>
</gene>
<organism evidence="1">
    <name type="scientific">marine sediment metagenome</name>
    <dbReference type="NCBI Taxonomy" id="412755"/>
    <lineage>
        <taxon>unclassified sequences</taxon>
        <taxon>metagenomes</taxon>
        <taxon>ecological metagenomes</taxon>
    </lineage>
</organism>
<reference evidence="1" key="1">
    <citation type="journal article" date="2014" name="Front. Microbiol.">
        <title>High frequency of phylogenetically diverse reductive dehalogenase-homologous genes in deep subseafloor sedimentary metagenomes.</title>
        <authorList>
            <person name="Kawai M."/>
            <person name="Futagami T."/>
            <person name="Toyoda A."/>
            <person name="Takaki Y."/>
            <person name="Nishi S."/>
            <person name="Hori S."/>
            <person name="Arai W."/>
            <person name="Tsubouchi T."/>
            <person name="Morono Y."/>
            <person name="Uchiyama I."/>
            <person name="Ito T."/>
            <person name="Fujiyama A."/>
            <person name="Inagaki F."/>
            <person name="Takami H."/>
        </authorList>
    </citation>
    <scope>NUCLEOTIDE SEQUENCE</scope>
    <source>
        <strain evidence="1">Expedition CK06-06</strain>
    </source>
</reference>
<comment type="caution">
    <text evidence="1">The sequence shown here is derived from an EMBL/GenBank/DDBJ whole genome shotgun (WGS) entry which is preliminary data.</text>
</comment>
<name>X0SDT4_9ZZZZ</name>